<dbReference type="Gene3D" id="2.160.10.10">
    <property type="entry name" value="Hexapeptide repeat proteins"/>
    <property type="match status" value="1"/>
</dbReference>
<evidence type="ECO:0000313" key="12">
    <source>
        <dbReference type="Proteomes" id="UP000007029"/>
    </source>
</evidence>
<dbReference type="GO" id="GO:0009001">
    <property type="term" value="F:serine O-acetyltransferase activity"/>
    <property type="evidence" value="ECO:0007669"/>
    <property type="project" value="UniProtKB-EC"/>
</dbReference>
<dbReference type="InterPro" id="IPR011004">
    <property type="entry name" value="Trimer_LpxA-like_sf"/>
</dbReference>
<dbReference type="Gene3D" id="1.10.3130.10">
    <property type="entry name" value="serine acetyltransferase, domain 1"/>
    <property type="match status" value="1"/>
</dbReference>
<evidence type="ECO:0000256" key="1">
    <source>
        <dbReference type="ARBA" id="ARBA00004876"/>
    </source>
</evidence>
<dbReference type="Pfam" id="PF00132">
    <property type="entry name" value="Hexapep"/>
    <property type="match status" value="1"/>
</dbReference>
<organism evidence="11 12">
    <name type="scientific">Roseobacter denitrificans (strain ATCC 33942 / OCh 114)</name>
    <name type="common">Erythrobacter sp. (strain OCh 114)</name>
    <name type="synonym">Roseobacter denitrificans</name>
    <dbReference type="NCBI Taxonomy" id="375451"/>
    <lineage>
        <taxon>Bacteria</taxon>
        <taxon>Pseudomonadati</taxon>
        <taxon>Pseudomonadota</taxon>
        <taxon>Alphaproteobacteria</taxon>
        <taxon>Rhodobacterales</taxon>
        <taxon>Roseobacteraceae</taxon>
        <taxon>Roseobacter</taxon>
    </lineage>
</organism>
<evidence type="ECO:0000256" key="2">
    <source>
        <dbReference type="ARBA" id="ARBA00007274"/>
    </source>
</evidence>
<evidence type="ECO:0000256" key="9">
    <source>
        <dbReference type="ARBA" id="ARBA00049486"/>
    </source>
</evidence>
<dbReference type="EC" id="2.3.1.30" evidence="3"/>
<evidence type="ECO:0000256" key="7">
    <source>
        <dbReference type="ARBA" id="ARBA00022737"/>
    </source>
</evidence>
<dbReference type="NCBIfam" id="TIGR01172">
    <property type="entry name" value="cysE"/>
    <property type="match status" value="1"/>
</dbReference>
<evidence type="ECO:0000259" key="10">
    <source>
        <dbReference type="SMART" id="SM00971"/>
    </source>
</evidence>
<dbReference type="KEGG" id="rde:RD1_1129"/>
<dbReference type="SUPFAM" id="SSF51161">
    <property type="entry name" value="Trimeric LpxA-like enzymes"/>
    <property type="match status" value="1"/>
</dbReference>
<comment type="pathway">
    <text evidence="1">Amino-acid biosynthesis; L-cysteine biosynthesis; L-cysteine from L-serine: step 1/2.</text>
</comment>
<protein>
    <recommendedName>
        <fullName evidence="4">Serine acetyltransferase</fullName>
        <ecNumber evidence="3">2.3.1.30</ecNumber>
    </recommendedName>
</protein>
<keyword evidence="7" id="KW-0677">Repeat</keyword>
<proteinExistence type="inferred from homology"/>
<evidence type="ECO:0000256" key="4">
    <source>
        <dbReference type="ARBA" id="ARBA00018522"/>
    </source>
</evidence>
<evidence type="ECO:0000256" key="5">
    <source>
        <dbReference type="ARBA" id="ARBA00022605"/>
    </source>
</evidence>
<comment type="similarity">
    <text evidence="2">Belongs to the transferase hexapeptide repeat family.</text>
</comment>
<dbReference type="CDD" id="cd03354">
    <property type="entry name" value="LbH_SAT"/>
    <property type="match status" value="1"/>
</dbReference>
<dbReference type="InterPro" id="IPR042122">
    <property type="entry name" value="Ser_AcTrfase_N_sf"/>
</dbReference>
<dbReference type="SMART" id="SM00971">
    <property type="entry name" value="SATase_N"/>
    <property type="match status" value="1"/>
</dbReference>
<accession>Q16B58</accession>
<sequence>MAHDRQKRTLGEFWSVLREEAEIVVRSEPFLAPVLQNAVLRWNAFSDALARRLCDALGCHEVARDTYGALFSDTIKADPTISTAAAQDLFAIYSGDPASLTFVQAFLSHKAFHAVQMHRIAHRLWLDDRRELALWLMNRASMTLGPDIHPAARLGVGLMLDHGAGIVIGETAVVEDHVTILQNVTLGGTGKIRGDRHPKVRQGVMIGAGAKIIGNIEIGAFSKVGAGSVVLKDVPARCTVAGVPARVVRLHPQSTPDAGTARYFQTEH</sequence>
<comment type="catalytic activity">
    <reaction evidence="9">
        <text>L-serine + acetyl-CoA = O-acetyl-L-serine + CoA</text>
        <dbReference type="Rhea" id="RHEA:24560"/>
        <dbReference type="ChEBI" id="CHEBI:33384"/>
        <dbReference type="ChEBI" id="CHEBI:57287"/>
        <dbReference type="ChEBI" id="CHEBI:57288"/>
        <dbReference type="ChEBI" id="CHEBI:58340"/>
        <dbReference type="EC" id="2.3.1.30"/>
    </reaction>
</comment>
<dbReference type="Pfam" id="PF06426">
    <property type="entry name" value="SATase_N"/>
    <property type="match status" value="1"/>
</dbReference>
<dbReference type="GO" id="GO:0006535">
    <property type="term" value="P:cysteine biosynthetic process from serine"/>
    <property type="evidence" value="ECO:0007669"/>
    <property type="project" value="InterPro"/>
</dbReference>
<keyword evidence="5" id="KW-0028">Amino-acid biosynthesis</keyword>
<evidence type="ECO:0000313" key="11">
    <source>
        <dbReference type="EMBL" id="ABG30785.1"/>
    </source>
</evidence>
<dbReference type="InterPro" id="IPR018357">
    <property type="entry name" value="Hexapep_transf_CS"/>
</dbReference>
<dbReference type="STRING" id="375451.RD1_1129"/>
<dbReference type="OrthoDB" id="9801456at2"/>
<dbReference type="InterPro" id="IPR053376">
    <property type="entry name" value="Serine_acetyltransferase"/>
</dbReference>
<dbReference type="PANTHER" id="PTHR42811">
    <property type="entry name" value="SERINE ACETYLTRANSFERASE"/>
    <property type="match status" value="1"/>
</dbReference>
<dbReference type="HOGENOM" id="CLU_051638_0_1_5"/>
<gene>
    <name evidence="11" type="primary">cysE</name>
    <name evidence="11" type="ordered locus">RD1_1129</name>
</gene>
<keyword evidence="8 11" id="KW-0012">Acyltransferase</keyword>
<evidence type="ECO:0000256" key="8">
    <source>
        <dbReference type="ARBA" id="ARBA00023315"/>
    </source>
</evidence>
<dbReference type="eggNOG" id="COG1045">
    <property type="taxonomic scope" value="Bacteria"/>
</dbReference>
<dbReference type="FunFam" id="2.160.10.10:FF:000002">
    <property type="entry name" value="Serine acetyltransferase"/>
    <property type="match status" value="1"/>
</dbReference>
<dbReference type="Proteomes" id="UP000007029">
    <property type="component" value="Chromosome"/>
</dbReference>
<reference evidence="11 12" key="1">
    <citation type="journal article" date="2007" name="J. Bacteriol.">
        <title>The complete genome sequence of Roseobacter denitrificans reveals a mixotrophic rather than photosynthetic metabolism.</title>
        <authorList>
            <person name="Swingley W.D."/>
            <person name="Sadekar S."/>
            <person name="Mastrian S.D."/>
            <person name="Matthies H.J."/>
            <person name="Hao J."/>
            <person name="Ramos H."/>
            <person name="Acharya C.R."/>
            <person name="Conrad A.L."/>
            <person name="Taylor H.L."/>
            <person name="Dejesa L.C."/>
            <person name="Shah M.K."/>
            <person name="O'huallachain M.E."/>
            <person name="Lince M.T."/>
            <person name="Blankenship R.E."/>
            <person name="Beatty J.T."/>
            <person name="Touchman J.W."/>
        </authorList>
    </citation>
    <scope>NUCLEOTIDE SEQUENCE [LARGE SCALE GENOMIC DNA]</scope>
    <source>
        <strain evidence="12">ATCC 33942 / OCh 114</strain>
    </source>
</reference>
<dbReference type="GO" id="GO:0005737">
    <property type="term" value="C:cytoplasm"/>
    <property type="evidence" value="ECO:0007669"/>
    <property type="project" value="InterPro"/>
</dbReference>
<dbReference type="PROSITE" id="PS00101">
    <property type="entry name" value="HEXAPEP_TRANSFERASES"/>
    <property type="match status" value="1"/>
</dbReference>
<dbReference type="InterPro" id="IPR001451">
    <property type="entry name" value="Hexapep"/>
</dbReference>
<evidence type="ECO:0000256" key="6">
    <source>
        <dbReference type="ARBA" id="ARBA00022679"/>
    </source>
</evidence>
<evidence type="ECO:0000256" key="3">
    <source>
        <dbReference type="ARBA" id="ARBA00013266"/>
    </source>
</evidence>
<name>Q16B58_ROSDO</name>
<dbReference type="NCBIfam" id="NF041874">
    <property type="entry name" value="EPS_EpsC"/>
    <property type="match status" value="1"/>
</dbReference>
<dbReference type="InterPro" id="IPR045304">
    <property type="entry name" value="LbH_SAT"/>
</dbReference>
<dbReference type="EMBL" id="CP000362">
    <property type="protein sequence ID" value="ABG30785.1"/>
    <property type="molecule type" value="Genomic_DNA"/>
</dbReference>
<feature type="domain" description="Serine acetyltransferase N-terminal" evidence="10">
    <location>
        <begin position="13"/>
        <end position="117"/>
    </location>
</feature>
<keyword evidence="12" id="KW-1185">Reference proteome</keyword>
<dbReference type="InterPro" id="IPR010493">
    <property type="entry name" value="Ser_AcTrfase_N"/>
</dbReference>
<dbReference type="InterPro" id="IPR005881">
    <property type="entry name" value="Ser_O-AcTrfase"/>
</dbReference>
<dbReference type="AlphaFoldDB" id="Q16B58"/>
<keyword evidence="6 11" id="KW-0808">Transferase</keyword>
<dbReference type="UniPathway" id="UPA00136">
    <property type="reaction ID" value="UER00199"/>
</dbReference>
<dbReference type="RefSeq" id="WP_011567407.1">
    <property type="nucleotide sequence ID" value="NC_008209.1"/>
</dbReference>